<dbReference type="Gene3D" id="3.10.170.20">
    <property type="match status" value="1"/>
</dbReference>
<dbReference type="Gene3D" id="2.30.34.10">
    <property type="entry name" value="Leishmanolysin domain 4"/>
    <property type="match status" value="1"/>
</dbReference>
<dbReference type="GO" id="GO:0007155">
    <property type="term" value="P:cell adhesion"/>
    <property type="evidence" value="ECO:0007669"/>
    <property type="project" value="UniProtKB-KW"/>
</dbReference>
<dbReference type="Gene3D" id="3.90.132.10">
    <property type="entry name" value="Leishmanolysin , domain 2"/>
    <property type="match status" value="1"/>
</dbReference>
<dbReference type="SUPFAM" id="SSF55486">
    <property type="entry name" value="Metalloproteases ('zincins'), catalytic domain"/>
    <property type="match status" value="1"/>
</dbReference>
<evidence type="ECO:0000256" key="17">
    <source>
        <dbReference type="PIRSR" id="PIRSR601577-1"/>
    </source>
</evidence>
<name>A0A640KWF3_LEITA</name>
<proteinExistence type="inferred from homology"/>
<protein>
    <recommendedName>
        <fullName evidence="5 19">Leishmanolysin</fullName>
        <ecNumber evidence="5 19">3.4.24.36</ecNumber>
    </recommendedName>
</protein>
<dbReference type="GO" id="GO:0006508">
    <property type="term" value="P:proteolysis"/>
    <property type="evidence" value="ECO:0007669"/>
    <property type="project" value="UniProtKB-KW"/>
</dbReference>
<evidence type="ECO:0000256" key="5">
    <source>
        <dbReference type="ARBA" id="ARBA00012397"/>
    </source>
</evidence>
<dbReference type="GO" id="GO:0016020">
    <property type="term" value="C:membrane"/>
    <property type="evidence" value="ECO:0007669"/>
    <property type="project" value="UniProtKB-SubCell"/>
</dbReference>
<comment type="function">
    <text evidence="2">Has an integral role during the infection of macrophages in the mammalian host.</text>
</comment>
<keyword evidence="16" id="KW-0325">Glycoprotein</keyword>
<keyword evidence="8" id="KW-0732">Signal</keyword>
<evidence type="ECO:0000256" key="10">
    <source>
        <dbReference type="ARBA" id="ARBA00022833"/>
    </source>
</evidence>
<dbReference type="GO" id="GO:0046872">
    <property type="term" value="F:metal ion binding"/>
    <property type="evidence" value="ECO:0007669"/>
    <property type="project" value="UniProtKB-KW"/>
</dbReference>
<feature type="transmembrane region" description="Helical" evidence="21">
    <location>
        <begin position="108"/>
        <end position="129"/>
    </location>
</feature>
<feature type="region of interest" description="Disordered" evidence="20">
    <location>
        <begin position="39"/>
        <end position="98"/>
    </location>
</feature>
<dbReference type="PANTHER" id="PTHR10942:SF0">
    <property type="entry name" value="LEISHMANOLYSIN-LIKE PEPTIDASE"/>
    <property type="match status" value="1"/>
</dbReference>
<dbReference type="PRINTS" id="PR00782">
    <property type="entry name" value="LSHMANOLYSIN"/>
</dbReference>
<evidence type="ECO:0000256" key="7">
    <source>
        <dbReference type="ARBA" id="ARBA00022723"/>
    </source>
</evidence>
<organism evidence="22 23">
    <name type="scientific">Leishmania tarentolae</name>
    <name type="common">Sauroleishmania tarentolae</name>
    <dbReference type="NCBI Taxonomy" id="5689"/>
    <lineage>
        <taxon>Eukaryota</taxon>
        <taxon>Discoba</taxon>
        <taxon>Euglenozoa</taxon>
        <taxon>Kinetoplastea</taxon>
        <taxon>Metakinetoplastina</taxon>
        <taxon>Trypanosomatida</taxon>
        <taxon>Trypanosomatidae</taxon>
        <taxon>Leishmaniinae</taxon>
        <taxon>Leishmania</taxon>
        <taxon>lizard Leishmania</taxon>
    </lineage>
</organism>
<keyword evidence="12 18" id="KW-0482">Metalloprotease</keyword>
<dbReference type="InterPro" id="IPR001577">
    <property type="entry name" value="Peptidase_M8"/>
</dbReference>
<evidence type="ECO:0000256" key="11">
    <source>
        <dbReference type="ARBA" id="ARBA00022889"/>
    </source>
</evidence>
<dbReference type="Pfam" id="PF01457">
    <property type="entry name" value="Peptidase_M8"/>
    <property type="match status" value="1"/>
</dbReference>
<keyword evidence="13 21" id="KW-0472">Membrane</keyword>
<evidence type="ECO:0000256" key="2">
    <source>
        <dbReference type="ARBA" id="ARBA00003364"/>
    </source>
</evidence>
<evidence type="ECO:0000256" key="13">
    <source>
        <dbReference type="ARBA" id="ARBA00023136"/>
    </source>
</evidence>
<keyword evidence="21" id="KW-1133">Transmembrane helix</keyword>
<feature type="compositionally biased region" description="Basic residues" evidence="20">
    <location>
        <begin position="72"/>
        <end position="82"/>
    </location>
</feature>
<evidence type="ECO:0000256" key="1">
    <source>
        <dbReference type="ARBA" id="ARBA00001249"/>
    </source>
</evidence>
<evidence type="ECO:0000256" key="19">
    <source>
        <dbReference type="RuleBase" id="RU366077"/>
    </source>
</evidence>
<dbReference type="FunFam" id="3.10.170.20:FF:000005">
    <property type="entry name" value="MSP-A1 surface protease homolog"/>
    <property type="match status" value="1"/>
</dbReference>
<comment type="caution">
    <text evidence="22">The sequence shown here is derived from an EMBL/GenBank/DDBJ whole genome shotgun (WGS) entry which is preliminary data.</text>
</comment>
<keyword evidence="9 19" id="KW-0378">Hydrolase</keyword>
<evidence type="ECO:0000313" key="22">
    <source>
        <dbReference type="EMBL" id="GET93896.1"/>
    </source>
</evidence>
<evidence type="ECO:0000256" key="21">
    <source>
        <dbReference type="SAM" id="Phobius"/>
    </source>
</evidence>
<evidence type="ECO:0000313" key="23">
    <source>
        <dbReference type="Proteomes" id="UP000419144"/>
    </source>
</evidence>
<evidence type="ECO:0000256" key="15">
    <source>
        <dbReference type="ARBA" id="ARBA00023157"/>
    </source>
</evidence>
<dbReference type="OrthoDB" id="265814at2759"/>
<keyword evidence="10 18" id="KW-0862">Zinc</keyword>
<feature type="binding site" evidence="18">
    <location>
        <position position="424"/>
    </location>
    <ligand>
        <name>Zn(2+)</name>
        <dbReference type="ChEBI" id="CHEBI:29105"/>
        <note>catalytic</note>
    </ligand>
</feature>
<gene>
    <name evidence="22" type="ORF">LtaPh_9908001</name>
</gene>
<feature type="compositionally biased region" description="Pro residues" evidence="20">
    <location>
        <begin position="39"/>
        <end position="59"/>
    </location>
</feature>
<dbReference type="FunFam" id="3.90.132.10:FF:000001">
    <property type="entry name" value="leishmanolysin-like peptidase isoform X2"/>
    <property type="match status" value="1"/>
</dbReference>
<evidence type="ECO:0000256" key="16">
    <source>
        <dbReference type="ARBA" id="ARBA00023180"/>
    </source>
</evidence>
<dbReference type="PANTHER" id="PTHR10942">
    <property type="entry name" value="LEISHMANOLYSIN-LIKE PEPTIDASE"/>
    <property type="match status" value="1"/>
</dbReference>
<comment type="catalytic activity">
    <reaction evidence="1 19">
        <text>Preference for hydrophobic residues at P1 and P1' and basic residues at P2' and P3'. A model nonapeptide is cleaved at -Ala-Tyr-|-Leu-Lys-Lys-.</text>
        <dbReference type="EC" id="3.4.24.36"/>
    </reaction>
</comment>
<sequence length="678" mass="73694">MREGGCHCCGASFPPCPLSRRRGKGSGLSNLTFLPYFPPPPSLSRPSTDPPSHPLPPHYSPHSTGTPPHTIPRARHPTRHSSQHAYTRRDMSVDSSSTHRCRSVAARLVRLAAAGAAAALAVGTAAAWAHAGALEHRCIHDSMQARVVQSVAEQRIYPSRVSSLGLPYVAVDPAETAADKNQEKRSTGSAIRAKRWGNLRIAVSTEDLTDPAYHCAHVGQKVSMHDGGFAICKADDILTDVKRHILVYYLLPQALQMHTERLKVRQVQGKWSISEMPGHMCGTFKVPETHVTKGFRNTDFVLYVASVPSEPGVLAWATTCQMFPDGRPAVGVINIPAASIASPHSQAGTRVVTHEIAHALGFSKQFFEAAGILQQVSNVRGKDFSVPVINSSTVVAKARGQYGCNTLEYLELEDQGGEGAIGSHIKMRNAQDELMSAVVNAGYYTALTMAVFHDLGFYQADFSKAEVMPWGKDAGCAFLSEKCMENGVTKWPKMFCNEFEFFTRCPTSRLGLGTCLTGVEQTPLPPYWQYFGNSSLTGKSAFRDYCPVVVLFRGGSCAQRSSTARAHLKAFNVFSDAARCIDGDFRPKVTYGNVRLRAGLCANVKCDAATRTYSVQVRGSSSHVICTPGRNIELSTVSDAFEQGGYITCPPYVEVCQGNMQALREIVNAVAVRRPLRA</sequence>
<evidence type="ECO:0000256" key="14">
    <source>
        <dbReference type="ARBA" id="ARBA00023145"/>
    </source>
</evidence>
<dbReference type="GO" id="GO:0005737">
    <property type="term" value="C:cytoplasm"/>
    <property type="evidence" value="ECO:0007669"/>
    <property type="project" value="TreeGrafter"/>
</dbReference>
<keyword evidence="6 19" id="KW-0645">Protease</keyword>
<evidence type="ECO:0000256" key="4">
    <source>
        <dbReference type="ARBA" id="ARBA00005860"/>
    </source>
</evidence>
<evidence type="ECO:0000256" key="8">
    <source>
        <dbReference type="ARBA" id="ARBA00022729"/>
    </source>
</evidence>
<dbReference type="Gene3D" id="2.10.55.10">
    <property type="entry name" value="Leishmanolysin domain 3"/>
    <property type="match status" value="1"/>
</dbReference>
<dbReference type="GO" id="GO:0004222">
    <property type="term" value="F:metalloendopeptidase activity"/>
    <property type="evidence" value="ECO:0007669"/>
    <property type="project" value="UniProtKB-UniRule"/>
</dbReference>
<keyword evidence="15" id="KW-1015">Disulfide bond</keyword>
<evidence type="ECO:0000256" key="3">
    <source>
        <dbReference type="ARBA" id="ARBA00004370"/>
    </source>
</evidence>
<evidence type="ECO:0000256" key="6">
    <source>
        <dbReference type="ARBA" id="ARBA00022670"/>
    </source>
</evidence>
<keyword evidence="23" id="KW-1185">Reference proteome</keyword>
<dbReference type="VEuPathDB" id="TriTrypDB:LtaPh_9908001"/>
<feature type="active site" evidence="17">
    <location>
        <position position="355"/>
    </location>
</feature>
<keyword evidence="7 18" id="KW-0479">Metal-binding</keyword>
<evidence type="ECO:0000256" key="20">
    <source>
        <dbReference type="SAM" id="MobiDB-lite"/>
    </source>
</evidence>
<reference evidence="22" key="1">
    <citation type="submission" date="2019-11" db="EMBL/GenBank/DDBJ databases">
        <title>Leishmania tarentolae CDS.</title>
        <authorList>
            <person name="Goto Y."/>
            <person name="Yamagishi J."/>
        </authorList>
    </citation>
    <scope>NUCLEOTIDE SEQUENCE [LARGE SCALE GENOMIC DNA]</scope>
    <source>
        <strain evidence="22">Parrot Tar II</strain>
    </source>
</reference>
<dbReference type="EMBL" id="BLBS01000090">
    <property type="protein sequence ID" value="GET93896.1"/>
    <property type="molecule type" value="Genomic_DNA"/>
</dbReference>
<evidence type="ECO:0000256" key="12">
    <source>
        <dbReference type="ARBA" id="ARBA00023049"/>
    </source>
</evidence>
<keyword evidence="21" id="KW-0812">Transmembrane</keyword>
<comment type="similarity">
    <text evidence="4 19">Belongs to the peptidase M8 family.</text>
</comment>
<keyword evidence="11" id="KW-0130">Cell adhesion</keyword>
<evidence type="ECO:0000256" key="9">
    <source>
        <dbReference type="ARBA" id="ARBA00022801"/>
    </source>
</evidence>
<feature type="binding site" evidence="18">
    <location>
        <position position="354"/>
    </location>
    <ligand>
        <name>Zn(2+)</name>
        <dbReference type="ChEBI" id="CHEBI:29105"/>
        <note>catalytic</note>
    </ligand>
</feature>
<evidence type="ECO:0000256" key="18">
    <source>
        <dbReference type="PIRSR" id="PIRSR601577-2"/>
    </source>
</evidence>
<comment type="cofactor">
    <cofactor evidence="18 19">
        <name>Zn(2+)</name>
        <dbReference type="ChEBI" id="CHEBI:29105"/>
    </cofactor>
    <text evidence="18 19">Binds 1 zinc ion per subunit.</text>
</comment>
<feature type="binding site" evidence="18">
    <location>
        <position position="358"/>
    </location>
    <ligand>
        <name>Zn(2+)</name>
        <dbReference type="ChEBI" id="CHEBI:29105"/>
        <note>catalytic</note>
    </ligand>
</feature>
<accession>A0A640KWF3</accession>
<comment type="subcellular location">
    <subcellularLocation>
        <location evidence="3">Membrane</location>
    </subcellularLocation>
</comment>
<dbReference type="Proteomes" id="UP000419144">
    <property type="component" value="Unassembled WGS sequence"/>
</dbReference>
<dbReference type="EC" id="3.4.24.36" evidence="5 19"/>
<keyword evidence="14" id="KW-0865">Zymogen</keyword>
<dbReference type="AlphaFoldDB" id="A0A640KWF3"/>